<evidence type="ECO:0000313" key="2">
    <source>
        <dbReference type="EMBL" id="SVA23687.1"/>
    </source>
</evidence>
<dbReference type="Pfam" id="PF01522">
    <property type="entry name" value="Polysacc_deac_1"/>
    <property type="match status" value="1"/>
</dbReference>
<dbReference type="GO" id="GO:0005975">
    <property type="term" value="P:carbohydrate metabolic process"/>
    <property type="evidence" value="ECO:0007669"/>
    <property type="project" value="InterPro"/>
</dbReference>
<dbReference type="GO" id="GO:0016810">
    <property type="term" value="F:hydrolase activity, acting on carbon-nitrogen (but not peptide) bonds"/>
    <property type="evidence" value="ECO:0007669"/>
    <property type="project" value="InterPro"/>
</dbReference>
<proteinExistence type="predicted"/>
<dbReference type="InterPro" id="IPR002509">
    <property type="entry name" value="NODB_dom"/>
</dbReference>
<evidence type="ECO:0000259" key="1">
    <source>
        <dbReference type="Pfam" id="PF01522"/>
    </source>
</evidence>
<dbReference type="AlphaFoldDB" id="A0A381U8J1"/>
<name>A0A381U8J1_9ZZZZ</name>
<dbReference type="EMBL" id="UINC01005810">
    <property type="protein sequence ID" value="SVA23687.1"/>
    <property type="molecule type" value="Genomic_DNA"/>
</dbReference>
<reference evidence="2" key="1">
    <citation type="submission" date="2018-05" db="EMBL/GenBank/DDBJ databases">
        <authorList>
            <person name="Lanie J.A."/>
            <person name="Ng W.-L."/>
            <person name="Kazmierczak K.M."/>
            <person name="Andrzejewski T.M."/>
            <person name="Davidsen T.M."/>
            <person name="Wayne K.J."/>
            <person name="Tettelin H."/>
            <person name="Glass J.I."/>
            <person name="Rusch D."/>
            <person name="Podicherti R."/>
            <person name="Tsui H.-C.T."/>
            <person name="Winkler M.E."/>
        </authorList>
    </citation>
    <scope>NUCLEOTIDE SEQUENCE</scope>
</reference>
<dbReference type="Gene3D" id="3.20.20.370">
    <property type="entry name" value="Glycoside hydrolase/deacetylase"/>
    <property type="match status" value="1"/>
</dbReference>
<gene>
    <name evidence="2" type="ORF">METZ01_LOCUS76541</name>
</gene>
<organism evidence="2">
    <name type="scientific">marine metagenome</name>
    <dbReference type="NCBI Taxonomy" id="408172"/>
    <lineage>
        <taxon>unclassified sequences</taxon>
        <taxon>metagenomes</taxon>
        <taxon>ecological metagenomes</taxon>
    </lineage>
</organism>
<feature type="domain" description="NodB homology" evidence="1">
    <location>
        <begin position="11"/>
        <end position="127"/>
    </location>
</feature>
<protein>
    <recommendedName>
        <fullName evidence="1">NodB homology domain-containing protein</fullName>
    </recommendedName>
</protein>
<sequence>MGCEESAEPEGRGGVIITFDDRSINNWYSHRNYYLNNNIKCTFFLSNIHDYTNDEINMLIELHNDGHELAYHGTHHINANEYLQDHTLQEYLDYEILPDLFIMDSLLTYPISFAYPYGARNDSLDQYLFAYFEILRGTAYNNQILKNIEDLESVFVTLDETNTLVHGVGIDSIYNNSFDDVQGGLNRANNNNEIIIFYLHNIGGDNIYHINFEFFDQIINYVNNLDMPILTISQINSANDIP</sequence>
<dbReference type="InterPro" id="IPR011330">
    <property type="entry name" value="Glyco_hydro/deAcase_b/a-brl"/>
</dbReference>
<dbReference type="SUPFAM" id="SSF88713">
    <property type="entry name" value="Glycoside hydrolase/deacetylase"/>
    <property type="match status" value="1"/>
</dbReference>
<accession>A0A381U8J1</accession>